<keyword evidence="3" id="KW-1185">Reference proteome</keyword>
<protein>
    <recommendedName>
        <fullName evidence="1">DUF4815 domain-containing protein</fullName>
    </recommendedName>
</protein>
<feature type="domain" description="DUF4815" evidence="1">
    <location>
        <begin position="15"/>
        <end position="79"/>
    </location>
</feature>
<gene>
    <name evidence="2" type="primary">53</name>
</gene>
<feature type="domain" description="DUF4815" evidence="1">
    <location>
        <begin position="576"/>
        <end position="951"/>
    </location>
</feature>
<evidence type="ECO:0000259" key="1">
    <source>
        <dbReference type="Pfam" id="PF16075"/>
    </source>
</evidence>
<dbReference type="Gene3D" id="2.40.30.20">
    <property type="match status" value="1"/>
</dbReference>
<evidence type="ECO:0000313" key="3">
    <source>
        <dbReference type="Proteomes" id="UP000008986"/>
    </source>
</evidence>
<reference evidence="3" key="1">
    <citation type="submission" date="2009-07" db="EMBL/GenBank/DDBJ databases">
        <authorList>
            <person name="Kropinski A.M."/>
            <person name="Villegas A."/>
            <person name="Lingohr E.J."/>
        </authorList>
    </citation>
    <scope>NUCLEOTIDE SEQUENCE [LARGE SCALE GENOMIC DNA]</scope>
</reference>
<organismHost>
    <name type="scientific">Delftia acidovorans</name>
    <name type="common">Pseudomonas acidovorans</name>
    <name type="synonym">Comamonas acidovorans</name>
    <dbReference type="NCBI Taxonomy" id="80866"/>
</organismHost>
<dbReference type="KEGG" id="vg:8684000"/>
<dbReference type="InterPro" id="IPR023366">
    <property type="entry name" value="ATP_synth_asu-like_sf"/>
</dbReference>
<organism evidence="2 3">
    <name type="scientific">Delftia phage PhiW-14</name>
    <name type="common">Deftia acidovorans bacteriophage phiW-14</name>
    <dbReference type="NCBI Taxonomy" id="665032"/>
    <lineage>
        <taxon>Viruses</taxon>
        <taxon>Duplodnaviria</taxon>
        <taxon>Heunggongvirae</taxon>
        <taxon>Uroviricota</taxon>
        <taxon>Caudoviricetes</taxon>
        <taxon>Ionavirus</taxon>
        <taxon>Ionavirus W14</taxon>
    </lineage>
</organism>
<dbReference type="Pfam" id="PF16075">
    <property type="entry name" value="DUF4815"/>
    <property type="match status" value="3"/>
</dbReference>
<accession>C9DG24</accession>
<dbReference type="Proteomes" id="UP000008986">
    <property type="component" value="Segment"/>
</dbReference>
<dbReference type="GeneID" id="8684000"/>
<dbReference type="RefSeq" id="YP_003358907.1">
    <property type="nucleotide sequence ID" value="NC_013697.1"/>
</dbReference>
<proteinExistence type="predicted"/>
<name>C9DG24_BPW14</name>
<evidence type="ECO:0000313" key="2">
    <source>
        <dbReference type="EMBL" id="ACV50075.1"/>
    </source>
</evidence>
<feature type="domain" description="DUF4815" evidence="1">
    <location>
        <begin position="168"/>
        <end position="398"/>
    </location>
</feature>
<dbReference type="InterPro" id="IPR032096">
    <property type="entry name" value="DUF4815"/>
</dbReference>
<dbReference type="EMBL" id="GQ357915">
    <property type="protein sequence ID" value="ACV50075.1"/>
    <property type="molecule type" value="Genomic_DNA"/>
</dbReference>
<sequence>MSDLQQTDLNVPPFFDDYEAAKNFHRILFRPGRTVQARELTQLQTILQDQINRTGRHLFEEGAIVIPGGVNATTEQDFITCNIYGDLDLTQFQSDLADLYVKSGGTGAGIEAKVLAIRKQQGLLANALAVEYQSAETGTGRPRFIVDESVFLVRRVDGQDTLLATLTVIRPDKGILVSVAPGVYFVRGHLVRCEGQTILAETEDVTAFRRAGFTVTETLVTEEQDPSLFSNASGFPNYKAPGAARLKFDLTLSSNTEDVADPTFVELVRFSDGKVQRKVEGTAYSIIMRAIEQRTYETNGDYTVYDYPITMLDHLRDAKHPDGVFPAPAGDNSKYVARLGQGVSYVLGRRSEINGFEDIIGEKARDTAIANNDVMYPNYGSFIVVKNVKSLPKIDIKQVFDFLAADGTTKVGTFRCRATKRDNSTLRMFIFDVKFLAGKTFYDAKKVKYSDISNYFEADMSGDSIFDSTLDSSVFPLAYPAVKTMAGAGGQDTSYSVVRAVDIVLDAQGVGSISLVASESFNPVDPYNYAVALTGASTPGTQFDPMTSLSVGGSPVGRTLNVNLGASQAGKTVRVQTSVLKMNPAPKVKTLKTATATIVFDVENRKKLPHADVIRLVSVVNTTNQLDEVAAFSHFTGQRPNWYEVGEIYTKSGANLRQTYSVTYQYFEHSMGDYFTVDSYGGMAREDIPKTKETAARKEVSLADCLDFRQVKDASGNFTSSTFNGDMVDPSASVRYDLTYYMSRVDGVYLDADGRYLWLRGTSSLEQILPRAPANTMLLFNLFVPAYTENIKDIMVSKIDNRRYTMRDIGGLERRIGNLEYYTSLTMLEQKTKTTQVKDPVTGNDRYKNGFFADGFDDSSRCDFLDSQWGGVLDVDTNRIQAPIRETVTSLIYVSGSNVRHVGDLATIAYDHRLISEQPYATDTTNINPYAVFTWTGRIKATPNNDFWVDTIWQPPTNTYDVVYTDVAGVSVRYQTYNKAPTLVNKLISHTFWSQTQTRTFLTDQITSDNVRSETLLLESAPIEYMRPIEIVCELENFRPQGRLYGFFGGVPVSQYMRPWNGFGPANPGDPIMVSSEGKAKVTFNVPNSAAQRFRTGETELKFSDIPTGENLPTSVTSGKIVFESGGIRQVKRVDNYHDMKIRQNLTYIQEPYDPIAQTFFVTPPGGMYLSKVNVYFAHKAQTIPVTMEIRTNLVGLPTNQVLVFGAKTIYPSQITTSADGSVPTAFEFDDPPFLEANTEYSIVLVADTQEYEVYKAVMGNFKIGTREQVTKQPDMGVFLTSANAMTWTPHQFEDLKLQVYAANFTTNTPAITLVKSGKPDAVRAAINAFLSTNGNATVTMNIRSHGLRPGDKFVVSGAAAGNGYLANELNKEHTVITVVDLDQVTVTMPKNATSDGVFGGETIIVQTNMPISEFRVEAGAINRQGTSLVWEYQYTRQASRAKSGWVKFDYTDQFVSLPEEGVLINEGDFEIRCTMNTTDGYMTPLFDLNGGAISFRHRRIHDSIPYFSYVSNSLKYDNPNTAFRCWANVRLPGSNRIVVQIKPMTTGDQNLNDIPWTTINPTKPVVNDSKSFQEIEYNYTTTVPFVGVKQRIVFFGSDSTDTPEIEDFRSVALA</sequence>